<proteinExistence type="predicted"/>
<dbReference type="InterPro" id="IPR036457">
    <property type="entry name" value="PPM-type-like_dom_sf"/>
</dbReference>
<accession>A0A561PQU1</accession>
<keyword evidence="3" id="KW-1185">Reference proteome</keyword>
<dbReference type="Pfam" id="PF13672">
    <property type="entry name" value="PP2C_2"/>
    <property type="match status" value="1"/>
</dbReference>
<feature type="domain" description="PPM-type phosphatase" evidence="1">
    <location>
        <begin position="10"/>
        <end position="188"/>
    </location>
</feature>
<protein>
    <submittedName>
        <fullName evidence="2">Protein phosphatase 2C-like protein</fullName>
    </submittedName>
</protein>
<dbReference type="EMBL" id="VIWO01000004">
    <property type="protein sequence ID" value="TWF40478.1"/>
    <property type="molecule type" value="Genomic_DNA"/>
</dbReference>
<name>A0A561PQU1_9BACT</name>
<gene>
    <name evidence="2" type="ORF">FHW36_104160</name>
</gene>
<reference evidence="2 3" key="1">
    <citation type="submission" date="2019-06" db="EMBL/GenBank/DDBJ databases">
        <title>Sorghum-associated microbial communities from plants grown in Nebraska, USA.</title>
        <authorList>
            <person name="Schachtman D."/>
        </authorList>
    </citation>
    <scope>NUCLEOTIDE SEQUENCE [LARGE SCALE GENOMIC DNA]</scope>
    <source>
        <strain evidence="2 3">1209</strain>
    </source>
</reference>
<dbReference type="InterPro" id="IPR001932">
    <property type="entry name" value="PPM-type_phosphatase-like_dom"/>
</dbReference>
<comment type="caution">
    <text evidence="2">The sequence shown here is derived from an EMBL/GenBank/DDBJ whole genome shotgun (WGS) entry which is preliminary data.</text>
</comment>
<dbReference type="Proteomes" id="UP000320811">
    <property type="component" value="Unassembled WGS sequence"/>
</dbReference>
<evidence type="ECO:0000313" key="2">
    <source>
        <dbReference type="EMBL" id="TWF40478.1"/>
    </source>
</evidence>
<sequence length="245" mass="28014">MKLYTTLQIGAHHIHHCEDYLVTAPLGTEKTLCAVMDGCSMGKDSYLVATLTGKILRKVAKEIAFREFAEKRTTILPDLLKTILRQLFHELKQLKNTLQLERNELLTTLVIAVIDAKEKAGEFMCIGDGVIDINGNLYEFDQDNKPDYLGYHLQEDFEHWFSVQQQRLSEKGIINFSLCTDGIFTFSRFDNNIYEPSGNIIAWLLTDDTYNENEHMLSQKVTEVKMNWGLVPTDDLAIVRGYLGD</sequence>
<dbReference type="RefSeq" id="WP_145670476.1">
    <property type="nucleotide sequence ID" value="NZ_VIWO01000004.1"/>
</dbReference>
<dbReference type="Gene3D" id="3.60.40.10">
    <property type="entry name" value="PPM-type phosphatase domain"/>
    <property type="match status" value="1"/>
</dbReference>
<dbReference type="AlphaFoldDB" id="A0A561PQU1"/>
<dbReference type="OrthoDB" id="654410at2"/>
<evidence type="ECO:0000313" key="3">
    <source>
        <dbReference type="Proteomes" id="UP000320811"/>
    </source>
</evidence>
<organism evidence="2 3">
    <name type="scientific">Chitinophaga polysaccharea</name>
    <dbReference type="NCBI Taxonomy" id="1293035"/>
    <lineage>
        <taxon>Bacteria</taxon>
        <taxon>Pseudomonadati</taxon>
        <taxon>Bacteroidota</taxon>
        <taxon>Chitinophagia</taxon>
        <taxon>Chitinophagales</taxon>
        <taxon>Chitinophagaceae</taxon>
        <taxon>Chitinophaga</taxon>
    </lineage>
</organism>
<evidence type="ECO:0000259" key="1">
    <source>
        <dbReference type="Pfam" id="PF13672"/>
    </source>
</evidence>